<name>A0A1Y1UVT3_9FUNG</name>
<feature type="chain" id="PRO_5013141400" description="Pectin lyase-like protein" evidence="1">
    <location>
        <begin position="24"/>
        <end position="157"/>
    </location>
</feature>
<comment type="caution">
    <text evidence="2">The sequence shown here is derived from an EMBL/GenBank/DDBJ whole genome shotgun (WGS) entry which is preliminary data.</text>
</comment>
<evidence type="ECO:0000256" key="1">
    <source>
        <dbReference type="SAM" id="SignalP"/>
    </source>
</evidence>
<dbReference type="AlphaFoldDB" id="A0A1Y1UVT3"/>
<gene>
    <name evidence="2" type="ORF">BCR36DRAFT_374705</name>
</gene>
<keyword evidence="3" id="KW-1185">Reference proteome</keyword>
<feature type="signal peptide" evidence="1">
    <location>
        <begin position="1"/>
        <end position="23"/>
    </location>
</feature>
<keyword evidence="1" id="KW-0732">Signal</keyword>
<evidence type="ECO:0000313" key="3">
    <source>
        <dbReference type="Proteomes" id="UP000193719"/>
    </source>
</evidence>
<evidence type="ECO:0008006" key="4">
    <source>
        <dbReference type="Google" id="ProtNLM"/>
    </source>
</evidence>
<reference evidence="2 3" key="2">
    <citation type="submission" date="2016-08" db="EMBL/GenBank/DDBJ databases">
        <title>Pervasive Adenine N6-methylation of Active Genes in Fungi.</title>
        <authorList>
            <consortium name="DOE Joint Genome Institute"/>
            <person name="Mondo S.J."/>
            <person name="Dannebaum R.O."/>
            <person name="Kuo R.C."/>
            <person name="Labutti K."/>
            <person name="Haridas S."/>
            <person name="Kuo A."/>
            <person name="Salamov A."/>
            <person name="Ahrendt S.R."/>
            <person name="Lipzen A."/>
            <person name="Sullivan W."/>
            <person name="Andreopoulos W.B."/>
            <person name="Clum A."/>
            <person name="Lindquist E."/>
            <person name="Daum C."/>
            <person name="Ramamoorthy G.K."/>
            <person name="Gryganskyi A."/>
            <person name="Culley D."/>
            <person name="Magnuson J.K."/>
            <person name="James T.Y."/>
            <person name="O'Malley M.A."/>
            <person name="Stajich J.E."/>
            <person name="Spatafora J.W."/>
            <person name="Visel A."/>
            <person name="Grigoriev I.V."/>
        </authorList>
    </citation>
    <scope>NUCLEOTIDE SEQUENCE [LARGE SCALE GENOMIC DNA]</scope>
    <source>
        <strain evidence="3">finn</strain>
    </source>
</reference>
<dbReference type="EMBL" id="MCFH01000070">
    <property type="protein sequence ID" value="ORX42124.1"/>
    <property type="molecule type" value="Genomic_DNA"/>
</dbReference>
<organism evidence="2 3">
    <name type="scientific">Piromyces finnis</name>
    <dbReference type="NCBI Taxonomy" id="1754191"/>
    <lineage>
        <taxon>Eukaryota</taxon>
        <taxon>Fungi</taxon>
        <taxon>Fungi incertae sedis</taxon>
        <taxon>Chytridiomycota</taxon>
        <taxon>Chytridiomycota incertae sedis</taxon>
        <taxon>Neocallimastigomycetes</taxon>
        <taxon>Neocallimastigales</taxon>
        <taxon>Neocallimastigaceae</taxon>
        <taxon>Piromyces</taxon>
    </lineage>
</organism>
<evidence type="ECO:0000313" key="2">
    <source>
        <dbReference type="EMBL" id="ORX42124.1"/>
    </source>
</evidence>
<dbReference type="Proteomes" id="UP000193719">
    <property type="component" value="Unassembled WGS sequence"/>
</dbReference>
<reference evidence="2 3" key="1">
    <citation type="submission" date="2016-08" db="EMBL/GenBank/DDBJ databases">
        <title>Genomes of anaerobic fungi encode conserved fungal cellulosomes for biomass hydrolysis.</title>
        <authorList>
            <consortium name="DOE Joint Genome Institute"/>
            <person name="Haitjema C.H."/>
            <person name="Gilmore S.P."/>
            <person name="Henske J.K."/>
            <person name="Solomon K.V."/>
            <person name="De Groot R."/>
            <person name="Kuo A."/>
            <person name="Mondo S.J."/>
            <person name="Salamov A.A."/>
            <person name="Labutti K."/>
            <person name="Zhao Z."/>
            <person name="Chiniquy J."/>
            <person name="Barry K."/>
            <person name="Brewer H.M."/>
            <person name="Purvine S.O."/>
            <person name="Wright A.T."/>
            <person name="Boxma B."/>
            <person name="Van Alen T."/>
            <person name="Hackstein J.H."/>
            <person name="Baker S.E."/>
            <person name="Grigoriev I.V."/>
            <person name="O'Malley M.A."/>
        </authorList>
    </citation>
    <scope>NUCLEOTIDE SEQUENCE [LARGE SCALE GENOMIC DNA]</scope>
    <source>
        <strain evidence="3">finn</strain>
    </source>
</reference>
<accession>A0A1Y1UVT3</accession>
<sequence>MKENIILRVFSLVLITVLGCVLGDGTAKVEIVCNGVKVNKEIDDFFSTTNLNSNYNTVNDNCVITIGEGTIFYPATSTDRIKKNTPNFSIMNVMGHFKVIGQGTNKTFFECPDNNKKTIFNIKGCSGLIEFENLSFRNCDVKSTTTSAIKVKILVSF</sequence>
<dbReference type="PROSITE" id="PS51257">
    <property type="entry name" value="PROKAR_LIPOPROTEIN"/>
    <property type="match status" value="1"/>
</dbReference>
<proteinExistence type="predicted"/>
<protein>
    <recommendedName>
        <fullName evidence="4">Pectin lyase-like protein</fullName>
    </recommendedName>
</protein>